<feature type="domain" description="Peptidase S54 rhomboid" evidence="6">
    <location>
        <begin position="51"/>
        <end position="191"/>
    </location>
</feature>
<gene>
    <name evidence="7" type="primary">rrtA</name>
    <name evidence="7" type="ORF">CWE15_00585</name>
</gene>
<evidence type="ECO:0000313" key="8">
    <source>
        <dbReference type="Proteomes" id="UP000286976"/>
    </source>
</evidence>
<name>A0A432X8T6_9GAMM</name>
<feature type="transmembrane region" description="Helical" evidence="5">
    <location>
        <begin position="15"/>
        <end position="39"/>
    </location>
</feature>
<dbReference type="Gene3D" id="1.20.1540.10">
    <property type="entry name" value="Rhomboid-like"/>
    <property type="match status" value="1"/>
</dbReference>
<dbReference type="PANTHER" id="PTHR43066">
    <property type="entry name" value="RHOMBOID-RELATED PROTEIN"/>
    <property type="match status" value="1"/>
</dbReference>
<comment type="subcellular location">
    <subcellularLocation>
        <location evidence="1">Membrane</location>
        <topology evidence="1">Multi-pass membrane protein</topology>
    </subcellularLocation>
</comment>
<evidence type="ECO:0000256" key="5">
    <source>
        <dbReference type="SAM" id="Phobius"/>
    </source>
</evidence>
<comment type="caution">
    <text evidence="7">The sequence shown here is derived from an EMBL/GenBank/DDBJ whole genome shotgun (WGS) entry which is preliminary data.</text>
</comment>
<dbReference type="InterPro" id="IPR023826">
    <property type="entry name" value="Rhom-like_SP_proteobac"/>
</dbReference>
<proteinExistence type="predicted"/>
<dbReference type="GO" id="GO:0016020">
    <property type="term" value="C:membrane"/>
    <property type="evidence" value="ECO:0007669"/>
    <property type="project" value="UniProtKB-SubCell"/>
</dbReference>
<keyword evidence="4 5" id="KW-0472">Membrane</keyword>
<dbReference type="Pfam" id="PF01694">
    <property type="entry name" value="Rhomboid"/>
    <property type="match status" value="1"/>
</dbReference>
<dbReference type="Proteomes" id="UP000286976">
    <property type="component" value="Unassembled WGS sequence"/>
</dbReference>
<dbReference type="EMBL" id="PIPQ01000001">
    <property type="protein sequence ID" value="RUO43734.1"/>
    <property type="molecule type" value="Genomic_DNA"/>
</dbReference>
<dbReference type="AlphaFoldDB" id="A0A432X8T6"/>
<dbReference type="SUPFAM" id="SSF144091">
    <property type="entry name" value="Rhomboid-like"/>
    <property type="match status" value="1"/>
</dbReference>
<evidence type="ECO:0000256" key="2">
    <source>
        <dbReference type="ARBA" id="ARBA00022692"/>
    </source>
</evidence>
<dbReference type="NCBIfam" id="TIGR03902">
    <property type="entry name" value="rhom_GG_sort"/>
    <property type="match status" value="1"/>
</dbReference>
<evidence type="ECO:0000313" key="7">
    <source>
        <dbReference type="EMBL" id="RUO43734.1"/>
    </source>
</evidence>
<feature type="transmembrane region" description="Helical" evidence="5">
    <location>
        <begin position="144"/>
        <end position="161"/>
    </location>
</feature>
<keyword evidence="3 5" id="KW-1133">Transmembrane helix</keyword>
<evidence type="ECO:0000256" key="4">
    <source>
        <dbReference type="ARBA" id="ARBA00023136"/>
    </source>
</evidence>
<keyword evidence="8" id="KW-1185">Reference proteome</keyword>
<sequence>MFLLSTQLPLARHQVLPFVVLSVFLWVLFLVVLFAPAGAESLLYQRHLLERQIWRVFTGQFMHLDWPHLLLNTAGVWLAWLLFAEHLSCRRMLWLLPVLALGCGIGMWVFAPEIEDYLGFSGVLYGVFAFGAVSDVWQKIKFGRWLLVGVIVKVSWDYWITPVSLLGGDTSELATAAHLLGAVSGVFCAVLCNGGMPYLKHK</sequence>
<evidence type="ECO:0000259" key="6">
    <source>
        <dbReference type="Pfam" id="PF01694"/>
    </source>
</evidence>
<feature type="transmembrane region" description="Helical" evidence="5">
    <location>
        <begin position="117"/>
        <end position="137"/>
    </location>
</feature>
<keyword evidence="2 5" id="KW-0812">Transmembrane</keyword>
<feature type="transmembrane region" description="Helical" evidence="5">
    <location>
        <begin position="92"/>
        <end position="111"/>
    </location>
</feature>
<evidence type="ECO:0000256" key="1">
    <source>
        <dbReference type="ARBA" id="ARBA00004141"/>
    </source>
</evidence>
<dbReference type="GO" id="GO:0004252">
    <property type="term" value="F:serine-type endopeptidase activity"/>
    <property type="evidence" value="ECO:0007669"/>
    <property type="project" value="InterPro"/>
</dbReference>
<dbReference type="InterPro" id="IPR035952">
    <property type="entry name" value="Rhomboid-like_sf"/>
</dbReference>
<organism evidence="7 8">
    <name type="scientific">Aliidiomarina taiwanensis</name>
    <dbReference type="NCBI Taxonomy" id="946228"/>
    <lineage>
        <taxon>Bacteria</taxon>
        <taxon>Pseudomonadati</taxon>
        <taxon>Pseudomonadota</taxon>
        <taxon>Gammaproteobacteria</taxon>
        <taxon>Alteromonadales</taxon>
        <taxon>Idiomarinaceae</taxon>
        <taxon>Aliidiomarina</taxon>
    </lineage>
</organism>
<evidence type="ECO:0000256" key="3">
    <source>
        <dbReference type="ARBA" id="ARBA00022989"/>
    </source>
</evidence>
<protein>
    <submittedName>
        <fullName evidence="7">Rhombosortase</fullName>
    </submittedName>
</protein>
<dbReference type="PANTHER" id="PTHR43066:SF11">
    <property type="entry name" value="PEPTIDASE S54 RHOMBOID DOMAIN-CONTAINING PROTEIN"/>
    <property type="match status" value="1"/>
</dbReference>
<accession>A0A432X8T6</accession>
<feature type="transmembrane region" description="Helical" evidence="5">
    <location>
        <begin position="173"/>
        <end position="192"/>
    </location>
</feature>
<dbReference type="InterPro" id="IPR022764">
    <property type="entry name" value="Peptidase_S54_rhomboid_dom"/>
</dbReference>
<reference evidence="7 8" key="1">
    <citation type="journal article" date="2011" name="Front. Microbiol.">
        <title>Genomic signatures of strain selection and enhancement in Bacillus atrophaeus var. globigii, a historical biowarfare simulant.</title>
        <authorList>
            <person name="Gibbons H.S."/>
            <person name="Broomall S.M."/>
            <person name="McNew L.A."/>
            <person name="Daligault H."/>
            <person name="Chapman C."/>
            <person name="Bruce D."/>
            <person name="Karavis M."/>
            <person name="Krepps M."/>
            <person name="McGregor P.A."/>
            <person name="Hong C."/>
            <person name="Park K.H."/>
            <person name="Akmal A."/>
            <person name="Feldman A."/>
            <person name="Lin J.S."/>
            <person name="Chang W.E."/>
            <person name="Higgs B.W."/>
            <person name="Demirev P."/>
            <person name="Lindquist J."/>
            <person name="Liem A."/>
            <person name="Fochler E."/>
            <person name="Read T.D."/>
            <person name="Tapia R."/>
            <person name="Johnson S."/>
            <person name="Bishop-Lilly K.A."/>
            <person name="Detter C."/>
            <person name="Han C."/>
            <person name="Sozhamannan S."/>
            <person name="Rosenzweig C.N."/>
            <person name="Skowronski E.W."/>
        </authorList>
    </citation>
    <scope>NUCLEOTIDE SEQUENCE [LARGE SCALE GENOMIC DNA]</scope>
    <source>
        <strain evidence="7 8">AIT1</strain>
    </source>
</reference>